<protein>
    <submittedName>
        <fullName evidence="1">Uncharacterized protein</fullName>
    </submittedName>
</protein>
<evidence type="ECO:0000313" key="1">
    <source>
        <dbReference type="EMBL" id="RNA69006.1"/>
    </source>
</evidence>
<organism evidence="1 2">
    <name type="scientific">Alteribacter keqinensis</name>
    <dbReference type="NCBI Taxonomy" id="2483800"/>
    <lineage>
        <taxon>Bacteria</taxon>
        <taxon>Bacillati</taxon>
        <taxon>Bacillota</taxon>
        <taxon>Bacilli</taxon>
        <taxon>Bacillales</taxon>
        <taxon>Bacillaceae</taxon>
        <taxon>Alteribacter</taxon>
    </lineage>
</organism>
<accession>A0A3M7TTN8</accession>
<sequence>MWKSALEVKELLKRIKNNKVDKPTFTTGKDEINSIAPKDNRDNITNHNYYCLQIVTNPIQYTLLIKRNRYERGNLN</sequence>
<keyword evidence="2" id="KW-1185">Reference proteome</keyword>
<reference evidence="1 2" key="1">
    <citation type="submission" date="2018-10" db="EMBL/GenBank/DDBJ databases">
        <title>Bacillus Keqinensis sp. nov., a moderately halophilic bacterium isolated from a saline-alkaline lake.</title>
        <authorList>
            <person name="Wang H."/>
        </authorList>
    </citation>
    <scope>NUCLEOTIDE SEQUENCE [LARGE SCALE GENOMIC DNA]</scope>
    <source>
        <strain evidence="1 2">KQ-3</strain>
    </source>
</reference>
<gene>
    <name evidence="1" type="ORF">EBO34_03345</name>
</gene>
<dbReference type="EMBL" id="RHIB01000001">
    <property type="protein sequence ID" value="RNA69006.1"/>
    <property type="molecule type" value="Genomic_DNA"/>
</dbReference>
<dbReference type="Proteomes" id="UP000278746">
    <property type="component" value="Unassembled WGS sequence"/>
</dbReference>
<dbReference type="AlphaFoldDB" id="A0A3M7TTN8"/>
<evidence type="ECO:0000313" key="2">
    <source>
        <dbReference type="Proteomes" id="UP000278746"/>
    </source>
</evidence>
<name>A0A3M7TTN8_9BACI</name>
<comment type="caution">
    <text evidence="1">The sequence shown here is derived from an EMBL/GenBank/DDBJ whole genome shotgun (WGS) entry which is preliminary data.</text>
</comment>
<proteinExistence type="predicted"/>